<evidence type="ECO:0000256" key="1">
    <source>
        <dbReference type="ARBA" id="ARBA00001946"/>
    </source>
</evidence>
<dbReference type="SMART" id="SM00956">
    <property type="entry name" value="RQC"/>
    <property type="match status" value="1"/>
</dbReference>
<dbReference type="CDD" id="cd17920">
    <property type="entry name" value="DEXHc_RecQ"/>
    <property type="match status" value="1"/>
</dbReference>
<reference evidence="20 21" key="1">
    <citation type="submission" date="2023-07" db="EMBL/GenBank/DDBJ databases">
        <title>Genomic Encyclopedia of Type Strains, Phase IV (KMG-IV): sequencing the most valuable type-strain genomes for metagenomic binning, comparative biology and taxonomic classification.</title>
        <authorList>
            <person name="Goeker M."/>
        </authorList>
    </citation>
    <scope>NUCLEOTIDE SEQUENCE [LARGE SCALE GENOMIC DNA]</scope>
    <source>
        <strain evidence="20 21">DSM 45903</strain>
    </source>
</reference>
<organism evidence="20 21">
    <name type="scientific">Desmospora profundinema</name>
    <dbReference type="NCBI Taxonomy" id="1571184"/>
    <lineage>
        <taxon>Bacteria</taxon>
        <taxon>Bacillati</taxon>
        <taxon>Bacillota</taxon>
        <taxon>Bacilli</taxon>
        <taxon>Bacillales</taxon>
        <taxon>Thermoactinomycetaceae</taxon>
        <taxon>Desmospora</taxon>
    </lineage>
</organism>
<evidence type="ECO:0000256" key="2">
    <source>
        <dbReference type="ARBA" id="ARBA00001947"/>
    </source>
</evidence>
<dbReference type="CDD" id="cd18794">
    <property type="entry name" value="SF2_C_RecQ"/>
    <property type="match status" value="1"/>
</dbReference>
<protein>
    <recommendedName>
        <fullName evidence="16">DNA helicase RecQ</fullName>
        <ecNumber evidence="16">5.6.2.4</ecNumber>
    </recommendedName>
</protein>
<keyword evidence="11" id="KW-0238">DNA-binding</keyword>
<dbReference type="InterPro" id="IPR011545">
    <property type="entry name" value="DEAD/DEAH_box_helicase_dom"/>
</dbReference>
<dbReference type="PROSITE" id="PS50967">
    <property type="entry name" value="HRDC"/>
    <property type="match status" value="1"/>
</dbReference>
<dbReference type="InterPro" id="IPR036388">
    <property type="entry name" value="WH-like_DNA-bd_sf"/>
</dbReference>
<keyword evidence="13" id="KW-0234">DNA repair</keyword>
<dbReference type="InterPro" id="IPR006293">
    <property type="entry name" value="DNA_helicase_ATP-dep_RecQ_bac"/>
</dbReference>
<evidence type="ECO:0000256" key="6">
    <source>
        <dbReference type="ARBA" id="ARBA00022763"/>
    </source>
</evidence>
<evidence type="ECO:0000259" key="19">
    <source>
        <dbReference type="PROSITE" id="PS51194"/>
    </source>
</evidence>
<comment type="catalytic activity">
    <reaction evidence="15">
        <text>Couples ATP hydrolysis with the unwinding of duplex DNA by translocating in the 3'-5' direction.</text>
        <dbReference type="EC" id="5.6.2.4"/>
    </reaction>
</comment>
<feature type="domain" description="HRDC" evidence="17">
    <location>
        <begin position="512"/>
        <end position="592"/>
    </location>
</feature>
<dbReference type="InterPro" id="IPR029491">
    <property type="entry name" value="Helicase_HTH"/>
</dbReference>
<dbReference type="SUPFAM" id="SSF47819">
    <property type="entry name" value="HRDC-like"/>
    <property type="match status" value="1"/>
</dbReference>
<evidence type="ECO:0000259" key="17">
    <source>
        <dbReference type="PROSITE" id="PS50967"/>
    </source>
</evidence>
<dbReference type="InterPro" id="IPR018982">
    <property type="entry name" value="RQC_domain"/>
</dbReference>
<dbReference type="GO" id="GO:0016787">
    <property type="term" value="F:hydrolase activity"/>
    <property type="evidence" value="ECO:0007669"/>
    <property type="project" value="UniProtKB-KW"/>
</dbReference>
<dbReference type="EMBL" id="JAVDQG010000001">
    <property type="protein sequence ID" value="MDR6224682.1"/>
    <property type="molecule type" value="Genomic_DNA"/>
</dbReference>
<evidence type="ECO:0000256" key="5">
    <source>
        <dbReference type="ARBA" id="ARBA00022741"/>
    </source>
</evidence>
<evidence type="ECO:0000256" key="14">
    <source>
        <dbReference type="ARBA" id="ARBA00023235"/>
    </source>
</evidence>
<keyword evidence="9" id="KW-0862">Zinc</keyword>
<dbReference type="Pfam" id="PF14493">
    <property type="entry name" value="HTH_40"/>
    <property type="match status" value="1"/>
</dbReference>
<keyword evidence="8 20" id="KW-0347">Helicase</keyword>
<evidence type="ECO:0000256" key="8">
    <source>
        <dbReference type="ARBA" id="ARBA00022806"/>
    </source>
</evidence>
<keyword evidence="4" id="KW-0479">Metal-binding</keyword>
<comment type="caution">
    <text evidence="20">The sequence shown here is derived from an EMBL/GenBank/DDBJ whole genome shotgun (WGS) entry which is preliminary data.</text>
</comment>
<evidence type="ECO:0000256" key="11">
    <source>
        <dbReference type="ARBA" id="ARBA00023125"/>
    </source>
</evidence>
<dbReference type="InterPro" id="IPR044876">
    <property type="entry name" value="HRDC_dom_sf"/>
</dbReference>
<keyword evidence="14" id="KW-0413">Isomerase</keyword>
<evidence type="ECO:0000256" key="9">
    <source>
        <dbReference type="ARBA" id="ARBA00022833"/>
    </source>
</evidence>
<dbReference type="SMART" id="SM00490">
    <property type="entry name" value="HELICc"/>
    <property type="match status" value="1"/>
</dbReference>
<dbReference type="InterPro" id="IPR010997">
    <property type="entry name" value="HRDC-like_sf"/>
</dbReference>
<dbReference type="PROSITE" id="PS51194">
    <property type="entry name" value="HELICASE_CTER"/>
    <property type="match status" value="1"/>
</dbReference>
<dbReference type="Pfam" id="PF00270">
    <property type="entry name" value="DEAD"/>
    <property type="match status" value="1"/>
</dbReference>
<dbReference type="GO" id="GO:0003678">
    <property type="term" value="F:DNA helicase activity"/>
    <property type="evidence" value="ECO:0007669"/>
    <property type="project" value="UniProtKB-EC"/>
</dbReference>
<dbReference type="SMART" id="SM00341">
    <property type="entry name" value="HRDC"/>
    <property type="match status" value="1"/>
</dbReference>
<dbReference type="InterPro" id="IPR027417">
    <property type="entry name" value="P-loop_NTPase"/>
</dbReference>
<accession>A0ABU1IIU3</accession>
<proteinExistence type="inferred from homology"/>
<dbReference type="NCBIfam" id="TIGR00614">
    <property type="entry name" value="recQ_fam"/>
    <property type="match status" value="1"/>
</dbReference>
<dbReference type="Gene3D" id="3.40.50.300">
    <property type="entry name" value="P-loop containing nucleotide triphosphate hydrolases"/>
    <property type="match status" value="2"/>
</dbReference>
<dbReference type="PANTHER" id="PTHR13710">
    <property type="entry name" value="DNA HELICASE RECQ FAMILY MEMBER"/>
    <property type="match status" value="1"/>
</dbReference>
<dbReference type="InterPro" id="IPR036390">
    <property type="entry name" value="WH_DNA-bd_sf"/>
</dbReference>
<keyword evidence="21" id="KW-1185">Reference proteome</keyword>
<keyword evidence="5" id="KW-0547">Nucleotide-binding</keyword>
<dbReference type="RefSeq" id="WP_309862211.1">
    <property type="nucleotide sequence ID" value="NZ_JAVDQG010000001.1"/>
</dbReference>
<evidence type="ECO:0000256" key="4">
    <source>
        <dbReference type="ARBA" id="ARBA00022723"/>
    </source>
</evidence>
<dbReference type="EC" id="5.6.2.4" evidence="16"/>
<dbReference type="Pfam" id="PF09382">
    <property type="entry name" value="RQC"/>
    <property type="match status" value="1"/>
</dbReference>
<evidence type="ECO:0000313" key="21">
    <source>
        <dbReference type="Proteomes" id="UP001185012"/>
    </source>
</evidence>
<keyword evidence="10" id="KW-0067">ATP-binding</keyword>
<evidence type="ECO:0000256" key="13">
    <source>
        <dbReference type="ARBA" id="ARBA00023204"/>
    </source>
</evidence>
<feature type="domain" description="Helicase C-terminal" evidence="19">
    <location>
        <begin position="214"/>
        <end position="371"/>
    </location>
</feature>
<name>A0ABU1IIU3_9BACL</name>
<feature type="domain" description="Helicase ATP-binding" evidence="18">
    <location>
        <begin position="24"/>
        <end position="193"/>
    </location>
</feature>
<dbReference type="Pfam" id="PF16124">
    <property type="entry name" value="RecQ_Zn_bind"/>
    <property type="match status" value="1"/>
</dbReference>
<evidence type="ECO:0000256" key="15">
    <source>
        <dbReference type="ARBA" id="ARBA00034617"/>
    </source>
</evidence>
<dbReference type="Gene3D" id="1.10.150.80">
    <property type="entry name" value="HRDC domain"/>
    <property type="match status" value="1"/>
</dbReference>
<comment type="cofactor">
    <cofactor evidence="2">
        <name>Zn(2+)</name>
        <dbReference type="ChEBI" id="CHEBI:29105"/>
    </cofactor>
</comment>
<dbReference type="Pfam" id="PF00271">
    <property type="entry name" value="Helicase_C"/>
    <property type="match status" value="1"/>
</dbReference>
<dbReference type="SMART" id="SM00487">
    <property type="entry name" value="DEXDc"/>
    <property type="match status" value="1"/>
</dbReference>
<comment type="cofactor">
    <cofactor evidence="1">
        <name>Mg(2+)</name>
        <dbReference type="ChEBI" id="CHEBI:18420"/>
    </cofactor>
</comment>
<evidence type="ECO:0000256" key="7">
    <source>
        <dbReference type="ARBA" id="ARBA00022801"/>
    </source>
</evidence>
<sequence>MKPLEILKRHYGHDSFRTGQEAVVNSILKGHDTFAIMPTGAGKSVCYQIPSLLMDGLSLVISPLISLMKDQVDQLREVGIEATYINSTLSSKEMRERLQGAAQGRYRMLYLAPERLSMDGFRSMLESIPLSLVTIDEAHCISQWGHDFRPSYRSVAQWIRNLSPRPVVAAFTATATQEVRDDISQLLGIHSDRIFITPLTRDNLTFSVKHGVDQRDFVTRYLKERPGETGIIYCATRKETDQVHRSLVERGLSAAKYHAGLTEEERRQAQEAFAFDRVQVMVATNAFGMGIDKSNVRFVIHWQMPGNLESYYQEAGRAGRDGEAADCILLFSPGDVRTQSFLIENGSLAPELKERERRKLQQMREYCHTQRCLQETLALHFGDDTAAPCGRCSNCSDQGEREDVTVEAQKIFSCVRRMRERYGVSLTAKVLKGSRDKRVKEFGLDRLPTYGLLRNLTEKAITHRIHVLAAEGYLRFTDDEFPRLTLTPAAVEVLKGERSVLLRVEKEKKVAAPGSAGLFEKLRERRLELSRREQIPPYMIFPDSTLTEMARMLPGDADTLLAVKGVGQQKRDKYGEAFLEVIREHAEQKDLPLMESGKAKAAATLSNETDDNEPSHMITWRLWQVEGLSLDEIQRRRELAATTLESHLVRCSAEGYPIDWDRLIPAGQEERVRQAIRQVGGTHLKPIKEALPDDISYTTIRAVLAKTASRS</sequence>
<dbReference type="SUPFAM" id="SSF52540">
    <property type="entry name" value="P-loop containing nucleoside triphosphate hydrolases"/>
    <property type="match status" value="1"/>
</dbReference>
<comment type="similarity">
    <text evidence="3">Belongs to the helicase family. RecQ subfamily.</text>
</comment>
<keyword evidence="7 20" id="KW-0378">Hydrolase</keyword>
<dbReference type="InterPro" id="IPR002121">
    <property type="entry name" value="HRDC_dom"/>
</dbReference>
<dbReference type="Pfam" id="PF00570">
    <property type="entry name" value="HRDC"/>
    <property type="match status" value="1"/>
</dbReference>
<keyword evidence="12" id="KW-0233">DNA recombination</keyword>
<dbReference type="NCBIfam" id="TIGR01389">
    <property type="entry name" value="recQ"/>
    <property type="match status" value="1"/>
</dbReference>
<dbReference type="SUPFAM" id="SSF46785">
    <property type="entry name" value="Winged helix' DNA-binding domain"/>
    <property type="match status" value="1"/>
</dbReference>
<dbReference type="InterPro" id="IPR004589">
    <property type="entry name" value="DNA_helicase_ATP-dep_RecQ"/>
</dbReference>
<evidence type="ECO:0000256" key="16">
    <source>
        <dbReference type="NCBIfam" id="TIGR01389"/>
    </source>
</evidence>
<dbReference type="Gene3D" id="1.10.10.10">
    <property type="entry name" value="Winged helix-like DNA-binding domain superfamily/Winged helix DNA-binding domain"/>
    <property type="match status" value="1"/>
</dbReference>
<dbReference type="PANTHER" id="PTHR13710:SF105">
    <property type="entry name" value="ATP-DEPENDENT DNA HELICASE Q1"/>
    <property type="match status" value="1"/>
</dbReference>
<dbReference type="PROSITE" id="PS51192">
    <property type="entry name" value="HELICASE_ATP_BIND_1"/>
    <property type="match status" value="1"/>
</dbReference>
<evidence type="ECO:0000256" key="3">
    <source>
        <dbReference type="ARBA" id="ARBA00005446"/>
    </source>
</evidence>
<evidence type="ECO:0000256" key="10">
    <source>
        <dbReference type="ARBA" id="ARBA00022840"/>
    </source>
</evidence>
<gene>
    <name evidence="20" type="ORF">JOE21_000670</name>
</gene>
<dbReference type="InterPro" id="IPR001650">
    <property type="entry name" value="Helicase_C-like"/>
</dbReference>
<evidence type="ECO:0000256" key="12">
    <source>
        <dbReference type="ARBA" id="ARBA00023172"/>
    </source>
</evidence>
<dbReference type="InterPro" id="IPR014001">
    <property type="entry name" value="Helicase_ATP-bd"/>
</dbReference>
<dbReference type="InterPro" id="IPR032284">
    <property type="entry name" value="RecQ_Zn-bd"/>
</dbReference>
<evidence type="ECO:0000259" key="18">
    <source>
        <dbReference type="PROSITE" id="PS51192"/>
    </source>
</evidence>
<evidence type="ECO:0000313" key="20">
    <source>
        <dbReference type="EMBL" id="MDR6224682.1"/>
    </source>
</evidence>
<keyword evidence="6" id="KW-0227">DNA damage</keyword>
<dbReference type="Proteomes" id="UP001185012">
    <property type="component" value="Unassembled WGS sequence"/>
</dbReference>